<feature type="compositionally biased region" description="Basic and acidic residues" evidence="1">
    <location>
        <begin position="65"/>
        <end position="82"/>
    </location>
</feature>
<evidence type="ECO:0000256" key="1">
    <source>
        <dbReference type="SAM" id="MobiDB-lite"/>
    </source>
</evidence>
<feature type="region of interest" description="Disordered" evidence="1">
    <location>
        <begin position="50"/>
        <end position="98"/>
    </location>
</feature>
<feature type="region of interest" description="Disordered" evidence="1">
    <location>
        <begin position="1"/>
        <end position="24"/>
    </location>
</feature>
<feature type="compositionally biased region" description="Polar residues" evidence="1">
    <location>
        <begin position="1"/>
        <end position="11"/>
    </location>
</feature>
<organism evidence="2 3">
    <name type="scientific">Fusarium acuminatum</name>
    <dbReference type="NCBI Taxonomy" id="5515"/>
    <lineage>
        <taxon>Eukaryota</taxon>
        <taxon>Fungi</taxon>
        <taxon>Dikarya</taxon>
        <taxon>Ascomycota</taxon>
        <taxon>Pezizomycotina</taxon>
        <taxon>Sordariomycetes</taxon>
        <taxon>Hypocreomycetidae</taxon>
        <taxon>Hypocreales</taxon>
        <taxon>Nectriaceae</taxon>
        <taxon>Fusarium</taxon>
        <taxon>Fusarium tricinctum species complex</taxon>
    </lineage>
</organism>
<name>A0ABZ2WXX0_9HYPO</name>
<evidence type="ECO:0000313" key="2">
    <source>
        <dbReference type="EMBL" id="WZH45160.1"/>
    </source>
</evidence>
<dbReference type="Proteomes" id="UP001489902">
    <property type="component" value="Chromosome 3"/>
</dbReference>
<gene>
    <name evidence="2" type="ORF">QYS62_006202</name>
</gene>
<accession>A0ABZ2WXX0</accession>
<feature type="compositionally biased region" description="Low complexity" evidence="1">
    <location>
        <begin position="13"/>
        <end position="22"/>
    </location>
</feature>
<evidence type="ECO:0000313" key="3">
    <source>
        <dbReference type="Proteomes" id="UP001489902"/>
    </source>
</evidence>
<dbReference type="EMBL" id="CP151262">
    <property type="protein sequence ID" value="WZH45160.1"/>
    <property type="molecule type" value="Genomic_DNA"/>
</dbReference>
<keyword evidence="3" id="KW-1185">Reference proteome</keyword>
<reference evidence="2 3" key="1">
    <citation type="submission" date="2024-04" db="EMBL/GenBank/DDBJ databases">
        <title>Complete genome sequence of Fusarium acuminatum.</title>
        <authorList>
            <person name="Lan B."/>
        </authorList>
    </citation>
    <scope>NUCLEOTIDE SEQUENCE [LARGE SCALE GENOMIC DNA]</scope>
    <source>
        <strain evidence="2">1A</strain>
    </source>
</reference>
<sequence length="98" mass="10021">MSPTNSNNPATKASDSASGDADLAQHAATALENNLSNLESRLDAILAALEAKEDPQSPATAIVSKPKDSSKAKGTDDPKDEPQDSTNGDAVKVSKDTA</sequence>
<proteinExistence type="predicted"/>
<protein>
    <submittedName>
        <fullName evidence="2">Uncharacterized protein</fullName>
    </submittedName>
</protein>